<evidence type="ECO:0000313" key="2">
    <source>
        <dbReference type="EMBL" id="ELY80354.1"/>
    </source>
</evidence>
<sequence length="91" mass="10296">MVDFHHLSPENERASEAVNAVRAYLEGDDYDNRFTIVETDDGYQVYWGDTDKLTAEDLTTVQNEYGTDKTGPDGEVFVTEGTEDKIRDIAE</sequence>
<dbReference type="Proteomes" id="UP000011618">
    <property type="component" value="Unassembled WGS sequence"/>
</dbReference>
<feature type="compositionally biased region" description="Basic and acidic residues" evidence="1">
    <location>
        <begin position="82"/>
        <end position="91"/>
    </location>
</feature>
<evidence type="ECO:0000313" key="3">
    <source>
        <dbReference type="Proteomes" id="UP000011618"/>
    </source>
</evidence>
<accession>L9Z1U3</accession>
<proteinExistence type="predicted"/>
<gene>
    <name evidence="2" type="ORF">C487_05015</name>
</gene>
<organism evidence="2 3">
    <name type="scientific">Natrinema pallidum DSM 3751</name>
    <dbReference type="NCBI Taxonomy" id="1227495"/>
    <lineage>
        <taxon>Archaea</taxon>
        <taxon>Methanobacteriati</taxon>
        <taxon>Methanobacteriota</taxon>
        <taxon>Stenosarchaea group</taxon>
        <taxon>Halobacteria</taxon>
        <taxon>Halobacteriales</taxon>
        <taxon>Natrialbaceae</taxon>
        <taxon>Natrinema</taxon>
    </lineage>
</organism>
<name>L9Z1U3_9EURY</name>
<dbReference type="AlphaFoldDB" id="L9Z1U3"/>
<dbReference type="RefSeq" id="WP_006184574.1">
    <property type="nucleotide sequence ID" value="NZ_AOII01000034.1"/>
</dbReference>
<reference evidence="2 3" key="1">
    <citation type="journal article" date="2014" name="PLoS Genet.">
        <title>Phylogenetically driven sequencing of extremely halophilic archaea reveals strategies for static and dynamic osmo-response.</title>
        <authorList>
            <person name="Becker E.A."/>
            <person name="Seitzer P.M."/>
            <person name="Tritt A."/>
            <person name="Larsen D."/>
            <person name="Krusor M."/>
            <person name="Yao A.I."/>
            <person name="Wu D."/>
            <person name="Madern D."/>
            <person name="Eisen J.A."/>
            <person name="Darling A.E."/>
            <person name="Facciotti M.T."/>
        </authorList>
    </citation>
    <scope>NUCLEOTIDE SEQUENCE [LARGE SCALE GENOMIC DNA]</scope>
    <source>
        <strain evidence="2 3">DSM 3751</strain>
    </source>
</reference>
<comment type="caution">
    <text evidence="2">The sequence shown here is derived from an EMBL/GenBank/DDBJ whole genome shotgun (WGS) entry which is preliminary data.</text>
</comment>
<dbReference type="PATRIC" id="fig|1227495.3.peg.1001"/>
<evidence type="ECO:0000256" key="1">
    <source>
        <dbReference type="SAM" id="MobiDB-lite"/>
    </source>
</evidence>
<protein>
    <submittedName>
        <fullName evidence="2">Uncharacterized protein</fullName>
    </submittedName>
</protein>
<dbReference type="EMBL" id="AOII01000034">
    <property type="protein sequence ID" value="ELY80354.1"/>
    <property type="molecule type" value="Genomic_DNA"/>
</dbReference>
<feature type="region of interest" description="Disordered" evidence="1">
    <location>
        <begin position="63"/>
        <end position="91"/>
    </location>
</feature>